<accession>A0A9W7FA97</accession>
<evidence type="ECO:0000313" key="2">
    <source>
        <dbReference type="Proteomes" id="UP001165122"/>
    </source>
</evidence>
<keyword evidence="2" id="KW-1185">Reference proteome</keyword>
<proteinExistence type="predicted"/>
<dbReference type="EMBL" id="BRXW01000108">
    <property type="protein sequence ID" value="GMI07058.1"/>
    <property type="molecule type" value="Genomic_DNA"/>
</dbReference>
<organism evidence="1 2">
    <name type="scientific">Triparma laevis f. longispina</name>
    <dbReference type="NCBI Taxonomy" id="1714387"/>
    <lineage>
        <taxon>Eukaryota</taxon>
        <taxon>Sar</taxon>
        <taxon>Stramenopiles</taxon>
        <taxon>Ochrophyta</taxon>
        <taxon>Bolidophyceae</taxon>
        <taxon>Parmales</taxon>
        <taxon>Triparmaceae</taxon>
        <taxon>Triparma</taxon>
    </lineage>
</organism>
<evidence type="ECO:0000313" key="1">
    <source>
        <dbReference type="EMBL" id="GMI07058.1"/>
    </source>
</evidence>
<reference evidence="2" key="1">
    <citation type="journal article" date="2023" name="Commun. Biol.">
        <title>Genome analysis of Parmales, the sister group of diatoms, reveals the evolutionary specialization of diatoms from phago-mixotrophs to photoautotrophs.</title>
        <authorList>
            <person name="Ban H."/>
            <person name="Sato S."/>
            <person name="Yoshikawa S."/>
            <person name="Yamada K."/>
            <person name="Nakamura Y."/>
            <person name="Ichinomiya M."/>
            <person name="Sato N."/>
            <person name="Blanc-Mathieu R."/>
            <person name="Endo H."/>
            <person name="Kuwata A."/>
            <person name="Ogata H."/>
        </authorList>
    </citation>
    <scope>NUCLEOTIDE SEQUENCE [LARGE SCALE GENOMIC DNA]</scope>
    <source>
        <strain evidence="2">NIES 3700</strain>
    </source>
</reference>
<dbReference type="Proteomes" id="UP001165122">
    <property type="component" value="Unassembled WGS sequence"/>
</dbReference>
<comment type="caution">
    <text evidence="1">The sequence shown here is derived from an EMBL/GenBank/DDBJ whole genome shotgun (WGS) entry which is preliminary data.</text>
</comment>
<name>A0A9W7FA97_9STRA</name>
<sequence>MRGTKIKKPKDFSKLLSNDLRDKLKTKVSEEPPRFIFLDEPDKEIDQKSVSKLLGNLWKSVGNKSLKMMITHTEINEVEGFEGNDSEAFTIQDFNTRIGIKSGGERQRLRLAEFFFRVVVRQAVYWEEREDEDEDEDDDEEVEIKILNMEKRKGESFITEGS</sequence>
<protein>
    <submittedName>
        <fullName evidence="1">Uncharacterized protein</fullName>
    </submittedName>
</protein>
<dbReference type="OrthoDB" id="10654575at2759"/>
<gene>
    <name evidence="1" type="ORF">TrLO_g3410</name>
</gene>
<dbReference type="AlphaFoldDB" id="A0A9W7FA97"/>